<sequence length="643" mass="72868">MISTKSKIHPCLNSIETTVHQPLQIRTNKHRCFIFCVEHTSLTCVPGIGKMNERLLNRSGIYNLSALYAKYRSMKNSQRFKQWLQDEIGFTSYQAKMTTCGISSKLGDVREVNTGLTPICCLRKGHKNKRFRSKKSDDEEKINTKIDHSLLQVDNSPVEQKPNLKGILENQLSHSPQTLSNNIDSDKIVKRLVDSSEKIPDVVKQDINKSDSAFTTNNTIKKKPDSPSAHDSNKVMNEESNNISSINNDILLNMKSPLGGDNLLDPMKGEQIQSSRFRRMHLSESDWVESAVNYGLDSGLTPKSHQTLPNTKRNGSNSTTQPSYLLSSSSPHLQIFPNNQQDTSSQSPDQTSFTTVTSMSTDENFQKQANVTHESLQSKRSIAISRTKTPSKSVSFINDSLTRPAIQQPTLQSNLSFETLEMIPTKEGMSLSTLSSLSNEQPSRSPHTIQFEENEVNKLSNSDNISTLCESTREIDGISTTTSFQSHHKKVIQYDDFTITPSAKTRLLSTQQLMEGQSLEENPLMPTHSSNDCSRHETHPDVSHLKHQPTVRLSSPSPCLALWNNISHDKLIRQYKNRHFTLAKQTPSNQKTNRNYYNQNYHSYTTLFTYITRRQYFQEQQALSEHILYVNPAKNLCKKRPND</sequence>
<dbReference type="EMBL" id="CAJNOJ010000005">
    <property type="protein sequence ID" value="CAF0748224.1"/>
    <property type="molecule type" value="Genomic_DNA"/>
</dbReference>
<feature type="region of interest" description="Disordered" evidence="1">
    <location>
        <begin position="214"/>
        <end position="235"/>
    </location>
</feature>
<feature type="compositionally biased region" description="Polar residues" evidence="1">
    <location>
        <begin position="353"/>
        <end position="362"/>
    </location>
</feature>
<dbReference type="Pfam" id="PF02961">
    <property type="entry name" value="SAM_BAF"/>
    <property type="match status" value="1"/>
</dbReference>
<dbReference type="InterPro" id="IPR036617">
    <property type="entry name" value="BAF_sf"/>
</dbReference>
<proteinExistence type="predicted"/>
<accession>A0A813PNK1</accession>
<dbReference type="OrthoDB" id="10020145at2759"/>
<evidence type="ECO:0000313" key="3">
    <source>
        <dbReference type="EMBL" id="CAF0758073.1"/>
    </source>
</evidence>
<feature type="region of interest" description="Disordered" evidence="1">
    <location>
        <begin position="298"/>
        <end position="362"/>
    </location>
</feature>
<dbReference type="AlphaFoldDB" id="A0A813PNK1"/>
<comment type="caution">
    <text evidence="3">The sequence shown here is derived from an EMBL/GenBank/DDBJ whole genome shotgun (WGS) entry which is preliminary data.</text>
</comment>
<dbReference type="Proteomes" id="UP000663828">
    <property type="component" value="Unassembled WGS sequence"/>
</dbReference>
<feature type="compositionally biased region" description="Basic and acidic residues" evidence="1">
    <location>
        <begin position="533"/>
        <end position="544"/>
    </location>
</feature>
<keyword evidence="4" id="KW-1185">Reference proteome</keyword>
<gene>
    <name evidence="2" type="ORF">EDS130_LOCUS2134</name>
    <name evidence="3" type="ORF">XAT740_LOCUS784</name>
</gene>
<feature type="compositionally biased region" description="Polar residues" evidence="1">
    <location>
        <begin position="301"/>
        <end position="317"/>
    </location>
</feature>
<name>A0A813PNK1_ADIRI</name>
<dbReference type="GO" id="GO:0003677">
    <property type="term" value="F:DNA binding"/>
    <property type="evidence" value="ECO:0007669"/>
    <property type="project" value="InterPro"/>
</dbReference>
<protein>
    <submittedName>
        <fullName evidence="3">Uncharacterized protein</fullName>
    </submittedName>
</protein>
<feature type="region of interest" description="Disordered" evidence="1">
    <location>
        <begin position="519"/>
        <end position="550"/>
    </location>
</feature>
<dbReference type="Gene3D" id="1.10.150.40">
    <property type="entry name" value="Barrier-to-autointegration factor, BAF"/>
    <property type="match status" value="1"/>
</dbReference>
<dbReference type="EMBL" id="CAJNOR010000022">
    <property type="protein sequence ID" value="CAF0758073.1"/>
    <property type="molecule type" value="Genomic_DNA"/>
</dbReference>
<evidence type="ECO:0000313" key="2">
    <source>
        <dbReference type="EMBL" id="CAF0748224.1"/>
    </source>
</evidence>
<reference evidence="3" key="1">
    <citation type="submission" date="2021-02" db="EMBL/GenBank/DDBJ databases">
        <authorList>
            <person name="Nowell W R."/>
        </authorList>
    </citation>
    <scope>NUCLEOTIDE SEQUENCE</scope>
</reference>
<feature type="compositionally biased region" description="Low complexity" evidence="1">
    <location>
        <begin position="318"/>
        <end position="352"/>
    </location>
</feature>
<organism evidence="3 4">
    <name type="scientific">Adineta ricciae</name>
    <name type="common">Rotifer</name>
    <dbReference type="NCBI Taxonomy" id="249248"/>
    <lineage>
        <taxon>Eukaryota</taxon>
        <taxon>Metazoa</taxon>
        <taxon>Spiralia</taxon>
        <taxon>Gnathifera</taxon>
        <taxon>Rotifera</taxon>
        <taxon>Eurotatoria</taxon>
        <taxon>Bdelloidea</taxon>
        <taxon>Adinetida</taxon>
        <taxon>Adinetidae</taxon>
        <taxon>Adineta</taxon>
    </lineage>
</organism>
<dbReference type="InterPro" id="IPR004122">
    <property type="entry name" value="BAF_prot"/>
</dbReference>
<dbReference type="Proteomes" id="UP000663852">
    <property type="component" value="Unassembled WGS sequence"/>
</dbReference>
<evidence type="ECO:0000313" key="4">
    <source>
        <dbReference type="Proteomes" id="UP000663828"/>
    </source>
</evidence>
<evidence type="ECO:0000256" key="1">
    <source>
        <dbReference type="SAM" id="MobiDB-lite"/>
    </source>
</evidence>